<evidence type="ECO:0000313" key="3">
    <source>
        <dbReference type="EMBL" id="GAA3964057.1"/>
    </source>
</evidence>
<keyword evidence="2" id="KW-0472">Membrane</keyword>
<reference evidence="4" key="1">
    <citation type="journal article" date="2019" name="Int. J. Syst. Evol. Microbiol.">
        <title>The Global Catalogue of Microorganisms (GCM) 10K type strain sequencing project: providing services to taxonomists for standard genome sequencing and annotation.</title>
        <authorList>
            <consortium name="The Broad Institute Genomics Platform"/>
            <consortium name="The Broad Institute Genome Sequencing Center for Infectious Disease"/>
            <person name="Wu L."/>
            <person name="Ma J."/>
        </authorList>
    </citation>
    <scope>NUCLEOTIDE SEQUENCE [LARGE SCALE GENOMIC DNA]</scope>
    <source>
        <strain evidence="4">JCM 16923</strain>
    </source>
</reference>
<dbReference type="EMBL" id="BAAAZW010000007">
    <property type="protein sequence ID" value="GAA3964057.1"/>
    <property type="molecule type" value="Genomic_DNA"/>
</dbReference>
<evidence type="ECO:0000256" key="1">
    <source>
        <dbReference type="SAM" id="MobiDB-lite"/>
    </source>
</evidence>
<feature type="compositionally biased region" description="Basic and acidic residues" evidence="1">
    <location>
        <begin position="65"/>
        <end position="76"/>
    </location>
</feature>
<feature type="region of interest" description="Disordered" evidence="1">
    <location>
        <begin position="58"/>
        <end position="319"/>
    </location>
</feature>
<proteinExistence type="predicted"/>
<sequence length="319" mass="32071">MLTLALAATVVGFVLLVVALITGNFWLAVACIIVCVIGLAVLLVDTLRSGAKSGAGVDDEPLFTIRDRDSDPEKRSGPLLDGDEPAGSQETGGHEARPLVAGGRPESGAGVPVPENAGGPESGDTPQAGDDTSASGLGSLVAPGAVAPDTGENAPVTGDANDYIKSVTGSFPAQAPSGAWPASAEPIPPGPETAGDSRNRDTRSKDDGPDTGPIRAMSPYVGRRRRGVAPNADVPGQTGEHQAGGARAGEHQAGPSASPLDAETSPEDAGIEDAVVVSETTEAEAETEIGTEAGSSTETFVVRDHTGPLPKISFTDEDG</sequence>
<name>A0ABP7PE17_9ACTN</name>
<dbReference type="Proteomes" id="UP001418444">
    <property type="component" value="Unassembled WGS sequence"/>
</dbReference>
<keyword evidence="2" id="KW-1133">Transmembrane helix</keyword>
<keyword evidence="2" id="KW-0812">Transmembrane</keyword>
<feature type="transmembrane region" description="Helical" evidence="2">
    <location>
        <begin position="26"/>
        <end position="44"/>
    </location>
</feature>
<protein>
    <submittedName>
        <fullName evidence="3">Uncharacterized protein</fullName>
    </submittedName>
</protein>
<comment type="caution">
    <text evidence="3">The sequence shown here is derived from an EMBL/GenBank/DDBJ whole genome shotgun (WGS) entry which is preliminary data.</text>
</comment>
<evidence type="ECO:0000313" key="4">
    <source>
        <dbReference type="Proteomes" id="UP001418444"/>
    </source>
</evidence>
<keyword evidence="4" id="KW-1185">Reference proteome</keyword>
<dbReference type="RefSeq" id="WP_344784341.1">
    <property type="nucleotide sequence ID" value="NZ_BAAAZW010000007.1"/>
</dbReference>
<evidence type="ECO:0000256" key="2">
    <source>
        <dbReference type="SAM" id="Phobius"/>
    </source>
</evidence>
<accession>A0ABP7PE17</accession>
<organism evidence="3 4">
    <name type="scientific">Gordonia caeni</name>
    <dbReference type="NCBI Taxonomy" id="1007097"/>
    <lineage>
        <taxon>Bacteria</taxon>
        <taxon>Bacillati</taxon>
        <taxon>Actinomycetota</taxon>
        <taxon>Actinomycetes</taxon>
        <taxon>Mycobacteriales</taxon>
        <taxon>Gordoniaceae</taxon>
        <taxon>Gordonia</taxon>
    </lineage>
</organism>
<feature type="compositionally biased region" description="Basic and acidic residues" evidence="1">
    <location>
        <begin position="195"/>
        <end position="208"/>
    </location>
</feature>
<gene>
    <name evidence="3" type="ORF">GCM10022231_25630</name>
</gene>